<evidence type="ECO:0000313" key="1">
    <source>
        <dbReference type="EMBL" id="EEF47863.1"/>
    </source>
</evidence>
<name>B9RLY8_RICCO</name>
<keyword evidence="2" id="KW-1185">Reference proteome</keyword>
<reference evidence="2" key="1">
    <citation type="journal article" date="2010" name="Nat. Biotechnol.">
        <title>Draft genome sequence of the oilseed species Ricinus communis.</title>
        <authorList>
            <person name="Chan A.P."/>
            <person name="Crabtree J."/>
            <person name="Zhao Q."/>
            <person name="Lorenzi H."/>
            <person name="Orvis J."/>
            <person name="Puiu D."/>
            <person name="Melake-Berhan A."/>
            <person name="Jones K.M."/>
            <person name="Redman J."/>
            <person name="Chen G."/>
            <person name="Cahoon E.B."/>
            <person name="Gedil M."/>
            <person name="Stanke M."/>
            <person name="Haas B.J."/>
            <person name="Wortman J.R."/>
            <person name="Fraser-Liggett C.M."/>
            <person name="Ravel J."/>
            <person name="Rabinowicz P.D."/>
        </authorList>
    </citation>
    <scope>NUCLEOTIDE SEQUENCE [LARGE SCALE GENOMIC DNA]</scope>
    <source>
        <strain evidence="2">cv. Hale</strain>
    </source>
</reference>
<protein>
    <submittedName>
        <fullName evidence="1">Uncharacterized protein</fullName>
    </submittedName>
</protein>
<gene>
    <name evidence="1" type="ORF">RCOM_1472050</name>
</gene>
<proteinExistence type="predicted"/>
<dbReference type="AlphaFoldDB" id="B9RLY8"/>
<accession>B9RLY8</accession>
<dbReference type="EMBL" id="EQ973788">
    <property type="protein sequence ID" value="EEF47863.1"/>
    <property type="molecule type" value="Genomic_DNA"/>
</dbReference>
<sequence>MDPTLAVDYIYRRNTAHNSPKKLLKEFMVFCPETLYIAFMCFRRQIHVYQDYLCLELSFEFLDAGQSSCSTTVIFNLRFLRHR</sequence>
<evidence type="ECO:0000313" key="2">
    <source>
        <dbReference type="Proteomes" id="UP000008311"/>
    </source>
</evidence>
<organism evidence="1 2">
    <name type="scientific">Ricinus communis</name>
    <name type="common">Castor bean</name>
    <dbReference type="NCBI Taxonomy" id="3988"/>
    <lineage>
        <taxon>Eukaryota</taxon>
        <taxon>Viridiplantae</taxon>
        <taxon>Streptophyta</taxon>
        <taxon>Embryophyta</taxon>
        <taxon>Tracheophyta</taxon>
        <taxon>Spermatophyta</taxon>
        <taxon>Magnoliopsida</taxon>
        <taxon>eudicotyledons</taxon>
        <taxon>Gunneridae</taxon>
        <taxon>Pentapetalae</taxon>
        <taxon>rosids</taxon>
        <taxon>fabids</taxon>
        <taxon>Malpighiales</taxon>
        <taxon>Euphorbiaceae</taxon>
        <taxon>Acalyphoideae</taxon>
        <taxon>Acalypheae</taxon>
        <taxon>Ricinus</taxon>
    </lineage>
</organism>
<dbReference type="Proteomes" id="UP000008311">
    <property type="component" value="Unassembled WGS sequence"/>
</dbReference>
<dbReference type="InParanoid" id="B9RLY8"/>